<reference evidence="1 2" key="1">
    <citation type="journal article" date="2014" name="Genome Announc.">
        <title>Draft genome sequences of six enterohepatic helicobacter species isolated from humans and one from rhesus macaques.</title>
        <authorList>
            <person name="Shen Z."/>
            <person name="Sheh A."/>
            <person name="Young S.K."/>
            <person name="Abouelliel A."/>
            <person name="Ward D.V."/>
            <person name="Earl A.M."/>
            <person name="Fox J.G."/>
        </authorList>
    </citation>
    <scope>NUCLEOTIDE SEQUENCE [LARGE SCALE GENOMIC DNA]</scope>
    <source>
        <strain evidence="1 2">MIT 99-5501</strain>
    </source>
</reference>
<dbReference type="EMBL" id="AZJI01000001">
    <property type="protein sequence ID" value="ETD24766.1"/>
    <property type="molecule type" value="Genomic_DNA"/>
</dbReference>
<evidence type="ECO:0000313" key="1">
    <source>
        <dbReference type="EMBL" id="ETD24766.1"/>
    </source>
</evidence>
<dbReference type="Proteomes" id="UP000018731">
    <property type="component" value="Unassembled WGS sequence"/>
</dbReference>
<dbReference type="STRING" id="1357400.HMPREF2086_00100"/>
<keyword evidence="2" id="KW-1185">Reference proteome</keyword>
<name>V8CDF8_9HELI</name>
<proteinExistence type="predicted"/>
<comment type="caution">
    <text evidence="1">The sequence shown here is derived from an EMBL/GenBank/DDBJ whole genome shotgun (WGS) entry which is preliminary data.</text>
</comment>
<evidence type="ECO:0000313" key="2">
    <source>
        <dbReference type="Proteomes" id="UP000018731"/>
    </source>
</evidence>
<dbReference type="HOGENOM" id="CLU_2770220_0_0_7"/>
<accession>V8CDF8</accession>
<sequence length="69" mass="7846">MTLIIENVKEEFLPAFKGLAEVINARLSTQSGESLDMPTKETIQALENSHTVLKTSDYKDFEKMLENEQ</sequence>
<dbReference type="PATRIC" id="fig|1357400.3.peg.145"/>
<dbReference type="AlphaFoldDB" id="V8CDF8"/>
<protein>
    <submittedName>
        <fullName evidence="1">Uncharacterized protein</fullName>
    </submittedName>
</protein>
<organism evidence="1 2">
    <name type="scientific">Helicobacter macacae MIT 99-5501</name>
    <dbReference type="NCBI Taxonomy" id="1357400"/>
    <lineage>
        <taxon>Bacteria</taxon>
        <taxon>Pseudomonadati</taxon>
        <taxon>Campylobacterota</taxon>
        <taxon>Epsilonproteobacteria</taxon>
        <taxon>Campylobacterales</taxon>
        <taxon>Helicobacteraceae</taxon>
        <taxon>Helicobacter</taxon>
    </lineage>
</organism>
<gene>
    <name evidence="1" type="ORF">HMPREF2086_00100</name>
</gene>